<dbReference type="RefSeq" id="WP_024501479.1">
    <property type="nucleotide sequence ID" value="NZ_CP088147.1"/>
</dbReference>
<name>A0AB38T3M3_9HYPH</name>
<feature type="transmembrane region" description="Helical" evidence="1">
    <location>
        <begin position="7"/>
        <end position="28"/>
    </location>
</feature>
<keyword evidence="4" id="KW-1185">Reference proteome</keyword>
<dbReference type="Gene3D" id="3.40.710.10">
    <property type="entry name" value="DD-peptidase/beta-lactamase superfamily"/>
    <property type="match status" value="1"/>
</dbReference>
<keyword evidence="1" id="KW-1133">Transmembrane helix</keyword>
<evidence type="ECO:0000256" key="1">
    <source>
        <dbReference type="SAM" id="Phobius"/>
    </source>
</evidence>
<reference evidence="3 4" key="1">
    <citation type="journal article" date="2022" name="Microbiol. Resour. Announc.">
        <title>Complete Genome Sequence of Mesorhizobium ciceri Strain R30, a Rhizobium Used as a Commercial Inoculant for Chickpea in Argentina.</title>
        <authorList>
            <person name="Foresto E."/>
            <person name="Revale S."/>
            <person name="Primo E."/>
            <person name="Nievas F."/>
            <person name="Carezzano E."/>
            <person name="Puente M."/>
            <person name="Alzari P."/>
            <person name="Mart M."/>
            <person name="Ben-Assaya M."/>
            <person name="Mornico D."/>
            <person name="Santoro M."/>
            <person name="Mart F."/>
            <person name="Giordano W."/>
            <person name="Bogino P."/>
        </authorList>
    </citation>
    <scope>NUCLEOTIDE SEQUENCE [LARGE SCALE GENOMIC DNA]</scope>
    <source>
        <strain evidence="3 4">R30</strain>
    </source>
</reference>
<keyword evidence="1" id="KW-0812">Transmembrane</keyword>
<dbReference type="SUPFAM" id="SSF56601">
    <property type="entry name" value="beta-lactamase/transpeptidase-like"/>
    <property type="match status" value="1"/>
</dbReference>
<dbReference type="InterPro" id="IPR001466">
    <property type="entry name" value="Beta-lactam-related"/>
</dbReference>
<proteinExistence type="predicted"/>
<dbReference type="Pfam" id="PF00144">
    <property type="entry name" value="Beta-lactamase"/>
    <property type="match status" value="1"/>
</dbReference>
<gene>
    <name evidence="3" type="ORF">LRP29_16965</name>
</gene>
<accession>A0AB38T3M3</accession>
<evidence type="ECO:0000259" key="2">
    <source>
        <dbReference type="Pfam" id="PF00144"/>
    </source>
</evidence>
<feature type="domain" description="Beta-lactamase-related" evidence="2">
    <location>
        <begin position="166"/>
        <end position="436"/>
    </location>
</feature>
<dbReference type="InterPro" id="IPR050789">
    <property type="entry name" value="Diverse_Enzym_Activities"/>
</dbReference>
<dbReference type="PANTHER" id="PTHR43283">
    <property type="entry name" value="BETA-LACTAMASE-RELATED"/>
    <property type="match status" value="1"/>
</dbReference>
<evidence type="ECO:0000313" key="4">
    <source>
        <dbReference type="Proteomes" id="UP001060070"/>
    </source>
</evidence>
<dbReference type="Proteomes" id="UP001060070">
    <property type="component" value="Chromosome"/>
</dbReference>
<organism evidence="3 4">
    <name type="scientific">Mesorhizobium ciceri</name>
    <dbReference type="NCBI Taxonomy" id="39645"/>
    <lineage>
        <taxon>Bacteria</taxon>
        <taxon>Pseudomonadati</taxon>
        <taxon>Pseudomonadota</taxon>
        <taxon>Alphaproteobacteria</taxon>
        <taxon>Hyphomicrobiales</taxon>
        <taxon>Phyllobacteriaceae</taxon>
        <taxon>Mesorhizobium</taxon>
    </lineage>
</organism>
<dbReference type="AlphaFoldDB" id="A0AB38T3M3"/>
<protein>
    <submittedName>
        <fullName evidence="3">Beta-lactamase family protein</fullName>
    </submittedName>
</protein>
<dbReference type="EMBL" id="CP088147">
    <property type="protein sequence ID" value="UTU49204.1"/>
    <property type="molecule type" value="Genomic_DNA"/>
</dbReference>
<dbReference type="InterPro" id="IPR012338">
    <property type="entry name" value="Beta-lactam/transpept-like"/>
</dbReference>
<sequence length="459" mass="49063">MRIVVKIVKWLLGLIVLVIAALFAWLYIAPPELIRVGSGYSAKIVCSNVFIAGRDPNEVLAVDVQAPGHPLLRLMRVSVDKNRGTVSAGLFGFLGKSVAVARDGLGCASVPDGDVGKVRRTAIQAGPSAVIMGDLWPEGERVEASQDPVVAKLLDDAALIGTGMRAVVVVKNGRVVAERYGDGFSARTPLLGWSMTKTVNAAIVGTLVKDGKMAFDNKNLFAPWKADGRAAISLADMMAMSSGLEFNEDYGDVADVTRMLYLEPDMAGFAESKPLAAEVGKQFSYSSGTAVMLSRLWQDAVGDKARALTWPRTALFEPLGMHSAVLETDELGTFVGSSYLYATAHDWARFGQFLLQGGVWNGNQILPAGFVDWMREPASASKVYGKGQLWIEAPGDEENPGAGVAAGLPKDTYWMEGHDGQTVAIIPSEQLVVVRLGLTPAKLGYRPQTMVGALVKALH</sequence>
<keyword evidence="1" id="KW-0472">Membrane</keyword>
<evidence type="ECO:0000313" key="3">
    <source>
        <dbReference type="EMBL" id="UTU49204.1"/>
    </source>
</evidence>
<dbReference type="PANTHER" id="PTHR43283:SF7">
    <property type="entry name" value="BETA-LACTAMASE-RELATED DOMAIN-CONTAINING PROTEIN"/>
    <property type="match status" value="1"/>
</dbReference>